<protein>
    <submittedName>
        <fullName evidence="3">Phosphatase PAP2 family protein</fullName>
    </submittedName>
</protein>
<keyword evidence="1" id="KW-0812">Transmembrane</keyword>
<dbReference type="InterPro" id="IPR000326">
    <property type="entry name" value="PAP2/HPO"/>
</dbReference>
<dbReference type="EMBL" id="BMNL01000001">
    <property type="protein sequence ID" value="GGP19431.1"/>
    <property type="molecule type" value="Genomic_DNA"/>
</dbReference>
<dbReference type="RefSeq" id="WP_188595704.1">
    <property type="nucleotide sequence ID" value="NZ_BMNL01000001.1"/>
</dbReference>
<dbReference type="PANTHER" id="PTHR14969">
    <property type="entry name" value="SPHINGOSINE-1-PHOSPHATE PHOSPHOHYDROLASE"/>
    <property type="match status" value="1"/>
</dbReference>
<feature type="transmembrane region" description="Helical" evidence="1">
    <location>
        <begin position="55"/>
        <end position="84"/>
    </location>
</feature>
<evidence type="ECO:0000313" key="4">
    <source>
        <dbReference type="Proteomes" id="UP000610960"/>
    </source>
</evidence>
<reference evidence="3" key="1">
    <citation type="journal article" date="2014" name="Int. J. Syst. Evol. Microbiol.">
        <title>Complete genome sequence of Corynebacterium casei LMG S-19264T (=DSM 44701T), isolated from a smear-ripened cheese.</title>
        <authorList>
            <consortium name="US DOE Joint Genome Institute (JGI-PGF)"/>
            <person name="Walter F."/>
            <person name="Albersmeier A."/>
            <person name="Kalinowski J."/>
            <person name="Ruckert C."/>
        </authorList>
    </citation>
    <scope>NUCLEOTIDE SEQUENCE</scope>
    <source>
        <strain evidence="3">JCM 10088</strain>
    </source>
</reference>
<gene>
    <name evidence="3" type="ORF">GCM10007981_03090</name>
</gene>
<evidence type="ECO:0000259" key="2">
    <source>
        <dbReference type="SMART" id="SM00014"/>
    </source>
</evidence>
<evidence type="ECO:0000313" key="3">
    <source>
        <dbReference type="EMBL" id="GGP19431.1"/>
    </source>
</evidence>
<keyword evidence="1" id="KW-1133">Transmembrane helix</keyword>
<feature type="domain" description="Phosphatidic acid phosphatase type 2/haloperoxidase" evidence="2">
    <location>
        <begin position="65"/>
        <end position="177"/>
    </location>
</feature>
<keyword evidence="4" id="KW-1185">Reference proteome</keyword>
<keyword evidence="1" id="KW-0472">Membrane</keyword>
<comment type="caution">
    <text evidence="3">The sequence shown here is derived from an EMBL/GenBank/DDBJ whole genome shotgun (WGS) entry which is preliminary data.</text>
</comment>
<feature type="transmembrane region" description="Helical" evidence="1">
    <location>
        <begin position="163"/>
        <end position="183"/>
    </location>
</feature>
<dbReference type="Proteomes" id="UP000610960">
    <property type="component" value="Unassembled WGS sequence"/>
</dbReference>
<proteinExistence type="predicted"/>
<evidence type="ECO:0000256" key="1">
    <source>
        <dbReference type="SAM" id="Phobius"/>
    </source>
</evidence>
<name>A0A830GTZ1_9CREN</name>
<dbReference type="SUPFAM" id="SSF48317">
    <property type="entry name" value="Acid phosphatase/Vanadium-dependent haloperoxidase"/>
    <property type="match status" value="1"/>
</dbReference>
<dbReference type="AlphaFoldDB" id="A0A830GTZ1"/>
<dbReference type="PANTHER" id="PTHR14969:SF13">
    <property type="entry name" value="AT30094P"/>
    <property type="match status" value="1"/>
</dbReference>
<dbReference type="Gene3D" id="1.20.144.10">
    <property type="entry name" value="Phosphatidic acid phosphatase type 2/haloperoxidase"/>
    <property type="match status" value="1"/>
</dbReference>
<dbReference type="Pfam" id="PF01569">
    <property type="entry name" value="PAP2"/>
    <property type="match status" value="1"/>
</dbReference>
<dbReference type="SMART" id="SM00014">
    <property type="entry name" value="acidPPc"/>
    <property type="match status" value="1"/>
</dbReference>
<sequence>MIIIMASAVLAALSMAVTRYGKLEDPVMAWAAGVGGNWTRQAMIVLTKYGRLPFWSAVVIAIAALGRMAMAISIALSILTSIIIGRAVKEVVKRQRPYERMPLNAVTASGSSFPSNHCSVVWGASLLALSLLGPQLSLPLIAEAVLVSASRVLLLAHYPSDCVGGLLIGVISWRIGLIMYRAVLGLPLPL</sequence>
<reference evidence="3" key="2">
    <citation type="submission" date="2020-09" db="EMBL/GenBank/DDBJ databases">
        <authorList>
            <person name="Sun Q."/>
            <person name="Ohkuma M."/>
        </authorList>
    </citation>
    <scope>NUCLEOTIDE SEQUENCE</scope>
    <source>
        <strain evidence="3">JCM 10088</strain>
    </source>
</reference>
<accession>A0A830GTZ1</accession>
<dbReference type="InterPro" id="IPR036938">
    <property type="entry name" value="PAP2/HPO_sf"/>
</dbReference>
<organism evidence="3 4">
    <name type="scientific">Thermocladium modestius</name>
    <dbReference type="NCBI Taxonomy" id="62609"/>
    <lineage>
        <taxon>Archaea</taxon>
        <taxon>Thermoproteota</taxon>
        <taxon>Thermoprotei</taxon>
        <taxon>Thermoproteales</taxon>
        <taxon>Thermoproteaceae</taxon>
        <taxon>Thermocladium</taxon>
    </lineage>
</organism>